<evidence type="ECO:0000313" key="5">
    <source>
        <dbReference type="Proteomes" id="UP000599437"/>
    </source>
</evidence>
<dbReference type="Gene3D" id="3.30.360.10">
    <property type="entry name" value="Dihydrodipicolinate Reductase, domain 2"/>
    <property type="match status" value="1"/>
</dbReference>
<dbReference type="SUPFAM" id="SSF51735">
    <property type="entry name" value="NAD(P)-binding Rossmann-fold domains"/>
    <property type="match status" value="1"/>
</dbReference>
<evidence type="ECO:0000256" key="1">
    <source>
        <dbReference type="SAM" id="MobiDB-lite"/>
    </source>
</evidence>
<reference evidence="5" key="1">
    <citation type="journal article" date="2019" name="Int. J. Syst. Evol. Microbiol.">
        <title>The Global Catalogue of Microorganisms (GCM) 10K type strain sequencing project: providing services to taxonomists for standard genome sequencing and annotation.</title>
        <authorList>
            <consortium name="The Broad Institute Genomics Platform"/>
            <consortium name="The Broad Institute Genome Sequencing Center for Infectious Disease"/>
            <person name="Wu L."/>
            <person name="Ma J."/>
        </authorList>
    </citation>
    <scope>NUCLEOTIDE SEQUENCE [LARGE SCALE GENOMIC DNA]</scope>
    <source>
        <strain evidence="5">JCM 4737</strain>
    </source>
</reference>
<feature type="region of interest" description="Disordered" evidence="1">
    <location>
        <begin position="1"/>
        <end position="23"/>
    </location>
</feature>
<feature type="domain" description="Gfo/Idh/MocA-like oxidoreductase N-terminal" evidence="2">
    <location>
        <begin position="35"/>
        <end position="152"/>
    </location>
</feature>
<dbReference type="InterPro" id="IPR036291">
    <property type="entry name" value="NAD(P)-bd_dom_sf"/>
</dbReference>
<dbReference type="SUPFAM" id="SSF55347">
    <property type="entry name" value="Glyceraldehyde-3-phosphate dehydrogenase-like, C-terminal domain"/>
    <property type="match status" value="1"/>
</dbReference>
<dbReference type="Pfam" id="PF22725">
    <property type="entry name" value="GFO_IDH_MocA_C3"/>
    <property type="match status" value="1"/>
</dbReference>
<sequence>MTGRRRDGAADPRPGGTRAAPSTVVRRAAGGRVSMRVAVVGAGRMAAVRTRALADVEGVEICGAASRRPERARAFAARWDAGFSTDRYQELATTAPDAVLVEAPHRVQDEVVRWALESGLHVLVGGCLAADLPAAREVRRLAAARRLVVEAGYEARYKEVWHRAAELVGEGAVGEVLCVQSTALVDQDPASWYYDEAASGGMIATHLSYAFLNPLRWLFGMPSTVAAVTNRKVRTHPGAVAHETCVATLTFAGDVLCTATAGYVKPTALSAWSVRILGSAGALDMMPGDDDPGHLLHYPRRGGPRAHTFDHNTAFHAQARAFVGAVRGHESVANPPEDAILDLHLCQLIADSAARGGIPLRTGP</sequence>
<feature type="compositionally biased region" description="Basic and acidic residues" evidence="1">
    <location>
        <begin position="1"/>
        <end position="10"/>
    </location>
</feature>
<dbReference type="PANTHER" id="PTHR43377">
    <property type="entry name" value="BILIVERDIN REDUCTASE A"/>
    <property type="match status" value="1"/>
</dbReference>
<accession>A0ABQ3DHM8</accession>
<name>A0ABQ3DHM8_9ACTN</name>
<dbReference type="Gene3D" id="3.40.50.720">
    <property type="entry name" value="NAD(P)-binding Rossmann-like Domain"/>
    <property type="match status" value="1"/>
</dbReference>
<dbReference type="Pfam" id="PF01408">
    <property type="entry name" value="GFO_IDH_MocA"/>
    <property type="match status" value="1"/>
</dbReference>
<protein>
    <recommendedName>
        <fullName evidence="6">Gfo/Idh/MocA family oxidoreductase</fullName>
    </recommendedName>
</protein>
<evidence type="ECO:0008006" key="6">
    <source>
        <dbReference type="Google" id="ProtNLM"/>
    </source>
</evidence>
<dbReference type="InterPro" id="IPR000683">
    <property type="entry name" value="Gfo/Idh/MocA-like_OxRdtase_N"/>
</dbReference>
<dbReference type="InterPro" id="IPR055170">
    <property type="entry name" value="GFO_IDH_MocA-like_dom"/>
</dbReference>
<dbReference type="Proteomes" id="UP000599437">
    <property type="component" value="Unassembled WGS sequence"/>
</dbReference>
<evidence type="ECO:0000259" key="2">
    <source>
        <dbReference type="Pfam" id="PF01408"/>
    </source>
</evidence>
<organism evidence="4 5">
    <name type="scientific">Streptomyces chryseus</name>
    <dbReference type="NCBI Taxonomy" id="68186"/>
    <lineage>
        <taxon>Bacteria</taxon>
        <taxon>Bacillati</taxon>
        <taxon>Actinomycetota</taxon>
        <taxon>Actinomycetes</taxon>
        <taxon>Kitasatosporales</taxon>
        <taxon>Streptomycetaceae</taxon>
        <taxon>Streptomyces</taxon>
    </lineage>
</organism>
<keyword evidence="5" id="KW-1185">Reference proteome</keyword>
<dbReference type="EMBL" id="BMVO01000004">
    <property type="protein sequence ID" value="GHA96354.1"/>
    <property type="molecule type" value="Genomic_DNA"/>
</dbReference>
<evidence type="ECO:0000259" key="3">
    <source>
        <dbReference type="Pfam" id="PF22725"/>
    </source>
</evidence>
<dbReference type="PANTHER" id="PTHR43377:SF1">
    <property type="entry name" value="BILIVERDIN REDUCTASE A"/>
    <property type="match status" value="1"/>
</dbReference>
<gene>
    <name evidence="4" type="ORF">GCM10010346_18900</name>
</gene>
<evidence type="ECO:0000313" key="4">
    <source>
        <dbReference type="EMBL" id="GHA96354.1"/>
    </source>
</evidence>
<dbReference type="InterPro" id="IPR051450">
    <property type="entry name" value="Gfo/Idh/MocA_Oxidoreductases"/>
</dbReference>
<feature type="domain" description="GFO/IDH/MocA-like oxidoreductase" evidence="3">
    <location>
        <begin position="162"/>
        <end position="283"/>
    </location>
</feature>
<comment type="caution">
    <text evidence="4">The sequence shown here is derived from an EMBL/GenBank/DDBJ whole genome shotgun (WGS) entry which is preliminary data.</text>
</comment>
<proteinExistence type="predicted"/>